<dbReference type="PANTHER" id="PTHR21310:SF55">
    <property type="entry name" value="AMINOGLYCOSIDE PHOSPHOTRANSFERASE DOMAIN-CONTAINING PROTEIN"/>
    <property type="match status" value="1"/>
</dbReference>
<evidence type="ECO:0000313" key="2">
    <source>
        <dbReference type="EMBL" id="KAF2756105.1"/>
    </source>
</evidence>
<dbReference type="PANTHER" id="PTHR21310">
    <property type="entry name" value="AMINOGLYCOSIDE PHOSPHOTRANSFERASE-RELATED-RELATED"/>
    <property type="match status" value="1"/>
</dbReference>
<keyword evidence="3" id="KW-1185">Reference proteome</keyword>
<sequence length="293" mass="34160">MESEYHNPANDFHLQHIGSEALAFKNTRVRRYLALLALHTTAKLFKWDGPCRPLSRHKILKTGFSVHLTEAVTMNYVARHTSIPVPKVYCSFLHKNRAYIVMERVKGEDLAHAWRKLSKESLEKIFAQLKDMIQELRTLKPPQDIAVGSCAGGSLFDSRLPNGSPRFGPFKTFDEFHRWLREDIDVTKVGGHVTDSEVEDLKAMVKKQDVQWPPPVFTHCDLNPSNILVRGDKIVSIIDWEFSGWYPVYWEYTSAWRGNILREKWQATLFSLLDPYPEELEMEKTRCKWWGEW</sequence>
<name>A0A6A6W0R5_9PEZI</name>
<dbReference type="RefSeq" id="XP_033598556.1">
    <property type="nucleotide sequence ID" value="XM_033750046.1"/>
</dbReference>
<organism evidence="2 3">
    <name type="scientific">Pseudovirgaria hyperparasitica</name>
    <dbReference type="NCBI Taxonomy" id="470096"/>
    <lineage>
        <taxon>Eukaryota</taxon>
        <taxon>Fungi</taxon>
        <taxon>Dikarya</taxon>
        <taxon>Ascomycota</taxon>
        <taxon>Pezizomycotina</taxon>
        <taxon>Dothideomycetes</taxon>
        <taxon>Dothideomycetes incertae sedis</taxon>
        <taxon>Acrospermales</taxon>
        <taxon>Acrospermaceae</taxon>
        <taxon>Pseudovirgaria</taxon>
    </lineage>
</organism>
<dbReference type="AlphaFoldDB" id="A0A6A6W0R5"/>
<dbReference type="CDD" id="cd05120">
    <property type="entry name" value="APH_ChoK_like"/>
    <property type="match status" value="1"/>
</dbReference>
<dbReference type="Gene3D" id="3.90.1200.10">
    <property type="match status" value="1"/>
</dbReference>
<dbReference type="GeneID" id="54491100"/>
<dbReference type="OrthoDB" id="8300194at2759"/>
<dbReference type="GO" id="GO:0016301">
    <property type="term" value="F:kinase activity"/>
    <property type="evidence" value="ECO:0007669"/>
    <property type="project" value="UniProtKB-KW"/>
</dbReference>
<dbReference type="Pfam" id="PF01636">
    <property type="entry name" value="APH"/>
    <property type="match status" value="1"/>
</dbReference>
<dbReference type="InterPro" id="IPR051678">
    <property type="entry name" value="AGP_Transferase"/>
</dbReference>
<dbReference type="InterPro" id="IPR011009">
    <property type="entry name" value="Kinase-like_dom_sf"/>
</dbReference>
<feature type="domain" description="Aminoglycoside phosphotransferase" evidence="1">
    <location>
        <begin position="73"/>
        <end position="268"/>
    </location>
</feature>
<proteinExistence type="predicted"/>
<keyword evidence="2" id="KW-0418">Kinase</keyword>
<evidence type="ECO:0000313" key="3">
    <source>
        <dbReference type="Proteomes" id="UP000799437"/>
    </source>
</evidence>
<gene>
    <name evidence="2" type="ORF">EJ05DRAFT_90294</name>
</gene>
<dbReference type="InterPro" id="IPR002575">
    <property type="entry name" value="Aminoglycoside_PTrfase"/>
</dbReference>
<evidence type="ECO:0000259" key="1">
    <source>
        <dbReference type="Pfam" id="PF01636"/>
    </source>
</evidence>
<dbReference type="Proteomes" id="UP000799437">
    <property type="component" value="Unassembled WGS sequence"/>
</dbReference>
<accession>A0A6A6W0R5</accession>
<reference evidence="2" key="1">
    <citation type="journal article" date="2020" name="Stud. Mycol.">
        <title>101 Dothideomycetes genomes: a test case for predicting lifestyles and emergence of pathogens.</title>
        <authorList>
            <person name="Haridas S."/>
            <person name="Albert R."/>
            <person name="Binder M."/>
            <person name="Bloem J."/>
            <person name="Labutti K."/>
            <person name="Salamov A."/>
            <person name="Andreopoulos B."/>
            <person name="Baker S."/>
            <person name="Barry K."/>
            <person name="Bills G."/>
            <person name="Bluhm B."/>
            <person name="Cannon C."/>
            <person name="Castanera R."/>
            <person name="Culley D."/>
            <person name="Daum C."/>
            <person name="Ezra D."/>
            <person name="Gonzalez J."/>
            <person name="Henrissat B."/>
            <person name="Kuo A."/>
            <person name="Liang C."/>
            <person name="Lipzen A."/>
            <person name="Lutzoni F."/>
            <person name="Magnuson J."/>
            <person name="Mondo S."/>
            <person name="Nolan M."/>
            <person name="Ohm R."/>
            <person name="Pangilinan J."/>
            <person name="Park H.-J."/>
            <person name="Ramirez L."/>
            <person name="Alfaro M."/>
            <person name="Sun H."/>
            <person name="Tritt A."/>
            <person name="Yoshinaga Y."/>
            <person name="Zwiers L.-H."/>
            <person name="Turgeon B."/>
            <person name="Goodwin S."/>
            <person name="Spatafora J."/>
            <person name="Crous P."/>
            <person name="Grigoriev I."/>
        </authorList>
    </citation>
    <scope>NUCLEOTIDE SEQUENCE</scope>
    <source>
        <strain evidence="2">CBS 121739</strain>
    </source>
</reference>
<keyword evidence="2" id="KW-0808">Transferase</keyword>
<dbReference type="SUPFAM" id="SSF56112">
    <property type="entry name" value="Protein kinase-like (PK-like)"/>
    <property type="match status" value="1"/>
</dbReference>
<dbReference type="EMBL" id="ML996576">
    <property type="protein sequence ID" value="KAF2756105.1"/>
    <property type="molecule type" value="Genomic_DNA"/>
</dbReference>
<protein>
    <submittedName>
        <fullName evidence="2">Kinase-like protein</fullName>
    </submittedName>
</protein>